<proteinExistence type="predicted"/>
<feature type="compositionally biased region" description="Low complexity" evidence="1">
    <location>
        <begin position="14"/>
        <end position="24"/>
    </location>
</feature>
<dbReference type="AlphaFoldDB" id="A0A2P8I7P0"/>
<evidence type="ECO:0000313" key="3">
    <source>
        <dbReference type="EMBL" id="PSL54450.1"/>
    </source>
</evidence>
<feature type="region of interest" description="Disordered" evidence="1">
    <location>
        <begin position="1"/>
        <end position="35"/>
    </location>
</feature>
<name>A0A2P8I7P0_SACCR</name>
<keyword evidence="4" id="KW-1185">Reference proteome</keyword>
<accession>A0A2P8I7P0</accession>
<evidence type="ECO:0000256" key="1">
    <source>
        <dbReference type="SAM" id="MobiDB-lite"/>
    </source>
</evidence>
<protein>
    <submittedName>
        <fullName evidence="3">Uncharacterized protein</fullName>
    </submittedName>
</protein>
<dbReference type="Proteomes" id="UP000241118">
    <property type="component" value="Unassembled WGS sequence"/>
</dbReference>
<reference evidence="3 4" key="1">
    <citation type="submission" date="2018-03" db="EMBL/GenBank/DDBJ databases">
        <title>Genomic Encyclopedia of Type Strains, Phase III (KMG-III): the genomes of soil and plant-associated and newly described type strains.</title>
        <authorList>
            <person name="Whitman W."/>
        </authorList>
    </citation>
    <scope>NUCLEOTIDE SEQUENCE [LARGE SCALE GENOMIC DNA]</scope>
    <source>
        <strain evidence="3 4">CGMCC 4.7097</strain>
    </source>
</reference>
<feature type="transmembrane region" description="Helical" evidence="2">
    <location>
        <begin position="68"/>
        <end position="86"/>
    </location>
</feature>
<dbReference type="EMBL" id="PYAX01000007">
    <property type="protein sequence ID" value="PSL54450.1"/>
    <property type="molecule type" value="Genomic_DNA"/>
</dbReference>
<organism evidence="3 4">
    <name type="scientific">Saccharothrix carnea</name>
    <dbReference type="NCBI Taxonomy" id="1280637"/>
    <lineage>
        <taxon>Bacteria</taxon>
        <taxon>Bacillati</taxon>
        <taxon>Actinomycetota</taxon>
        <taxon>Actinomycetes</taxon>
        <taxon>Pseudonocardiales</taxon>
        <taxon>Pseudonocardiaceae</taxon>
        <taxon>Saccharothrix</taxon>
    </lineage>
</organism>
<gene>
    <name evidence="3" type="ORF">B0I31_107509</name>
</gene>
<comment type="caution">
    <text evidence="3">The sequence shown here is derived from an EMBL/GenBank/DDBJ whole genome shotgun (WGS) entry which is preliminary data.</text>
</comment>
<evidence type="ECO:0000313" key="4">
    <source>
        <dbReference type="Proteomes" id="UP000241118"/>
    </source>
</evidence>
<keyword evidence="2" id="KW-0812">Transmembrane</keyword>
<keyword evidence="2" id="KW-0472">Membrane</keyword>
<evidence type="ECO:0000256" key="2">
    <source>
        <dbReference type="SAM" id="Phobius"/>
    </source>
</evidence>
<sequence length="87" mass="9066">MIASNELARDSDANGVGNVSGRNVNDAHKRRAAGSSVQFGAVDAETGRRAVMTEPPLCRAGRCEVPSVAHLVLSLALVFFAVAVSML</sequence>
<keyword evidence="2" id="KW-1133">Transmembrane helix</keyword>